<organism evidence="2 3">
    <name type="scientific">Eublepharis macularius</name>
    <name type="common">Leopard gecko</name>
    <name type="synonym">Cyrtodactylus macularius</name>
    <dbReference type="NCBI Taxonomy" id="481883"/>
    <lineage>
        <taxon>Eukaryota</taxon>
        <taxon>Metazoa</taxon>
        <taxon>Chordata</taxon>
        <taxon>Craniata</taxon>
        <taxon>Vertebrata</taxon>
        <taxon>Euteleostomi</taxon>
        <taxon>Lepidosauria</taxon>
        <taxon>Squamata</taxon>
        <taxon>Bifurcata</taxon>
        <taxon>Gekkota</taxon>
        <taxon>Eublepharidae</taxon>
        <taxon>Eublepharinae</taxon>
        <taxon>Eublepharis</taxon>
    </lineage>
</organism>
<sequence>MFMKIAGYDRSQIRGIDPVINLYGWRESLPEEHPHLPLPVQPQMIFEMLSKDTGARGKESQQEERTGISLGINGLQHRIPVDWKKPQSTISDPCILLQCGNTGGSFIPGEPIAVVIMFGSDSFIPSSPINRKARLWPTNGQLGPEKRWNLKNSSTLVHHKNQWSNIRGERKEKKRKKTSAQQPVFDDGQLFGTGEPLRGTERDNVEKKQENNGDSTKNCKMELTHQPCGG</sequence>
<feature type="compositionally biased region" description="Basic and acidic residues" evidence="1">
    <location>
        <begin position="198"/>
        <end position="223"/>
    </location>
</feature>
<evidence type="ECO:0000313" key="3">
    <source>
        <dbReference type="RefSeq" id="XP_054831193.1"/>
    </source>
</evidence>
<evidence type="ECO:0000313" key="2">
    <source>
        <dbReference type="Proteomes" id="UP001190640"/>
    </source>
</evidence>
<gene>
    <name evidence="3" type="primary">LOC129326893</name>
</gene>
<dbReference type="KEGG" id="emc:129326893"/>
<feature type="region of interest" description="Disordered" evidence="1">
    <location>
        <begin position="166"/>
        <end position="230"/>
    </location>
</feature>
<name>A0AA97J442_EUBMA</name>
<dbReference type="AlphaFoldDB" id="A0AA97J442"/>
<proteinExistence type="predicted"/>
<evidence type="ECO:0000256" key="1">
    <source>
        <dbReference type="SAM" id="MobiDB-lite"/>
    </source>
</evidence>
<dbReference type="Proteomes" id="UP001190640">
    <property type="component" value="Chromosome 4"/>
</dbReference>
<accession>A0AA97J442</accession>
<reference evidence="3" key="1">
    <citation type="submission" date="2025-08" db="UniProtKB">
        <authorList>
            <consortium name="RefSeq"/>
        </authorList>
    </citation>
    <scope>IDENTIFICATION</scope>
    <source>
        <tissue evidence="3">Blood</tissue>
    </source>
</reference>
<dbReference type="RefSeq" id="XP_054831193.1">
    <property type="nucleotide sequence ID" value="XM_054975218.1"/>
</dbReference>
<dbReference type="GeneID" id="129326893"/>
<protein>
    <submittedName>
        <fullName evidence="3">Uncharacterized protein LOC129326893</fullName>
    </submittedName>
</protein>
<keyword evidence="2" id="KW-1185">Reference proteome</keyword>